<feature type="non-terminal residue" evidence="10">
    <location>
        <position position="705"/>
    </location>
</feature>
<dbReference type="PANTHER" id="PTHR19433:SF133">
    <property type="entry name" value="IMMUNE-TYPE RECEPTOR 5 PRECURSOR-RELATED"/>
    <property type="match status" value="1"/>
</dbReference>
<dbReference type="Pfam" id="PF07686">
    <property type="entry name" value="V-set"/>
    <property type="match status" value="2"/>
</dbReference>
<dbReference type="InterPro" id="IPR036179">
    <property type="entry name" value="Ig-like_dom_sf"/>
</dbReference>
<evidence type="ECO:0000256" key="8">
    <source>
        <dbReference type="SAM" id="Phobius"/>
    </source>
</evidence>
<evidence type="ECO:0000256" key="6">
    <source>
        <dbReference type="ARBA" id="ARBA00023157"/>
    </source>
</evidence>
<dbReference type="InterPro" id="IPR013106">
    <property type="entry name" value="Ig_V-set"/>
</dbReference>
<keyword evidence="11" id="KW-1185">Reference proteome</keyword>
<gene>
    <name evidence="10" type="ORF">CCH79_00005754</name>
</gene>
<keyword evidence="7" id="KW-0325">Glycoprotein</keyword>
<comment type="caution">
    <text evidence="10">The sequence shown here is derived from an EMBL/GenBank/DDBJ whole genome shotgun (WGS) entry which is preliminary data.</text>
</comment>
<keyword evidence="8" id="KW-0812">Transmembrane</keyword>
<dbReference type="STRING" id="33528.ENSGAFP00000005024"/>
<feature type="domain" description="Ig-like" evidence="9">
    <location>
        <begin position="342"/>
        <end position="418"/>
    </location>
</feature>
<dbReference type="Gene3D" id="2.60.40.10">
    <property type="entry name" value="Immunoglobulins"/>
    <property type="match status" value="5"/>
</dbReference>
<dbReference type="InterPro" id="IPR003599">
    <property type="entry name" value="Ig_sub"/>
</dbReference>
<dbReference type="SUPFAM" id="SSF48726">
    <property type="entry name" value="Immunoglobulin"/>
    <property type="match status" value="5"/>
</dbReference>
<keyword evidence="3" id="KW-0732">Signal</keyword>
<evidence type="ECO:0000313" key="11">
    <source>
        <dbReference type="Proteomes" id="UP000250572"/>
    </source>
</evidence>
<dbReference type="InterPro" id="IPR003598">
    <property type="entry name" value="Ig_sub2"/>
</dbReference>
<keyword evidence="5 8" id="KW-0472">Membrane</keyword>
<dbReference type="InterPro" id="IPR052051">
    <property type="entry name" value="TCR_complex_component"/>
</dbReference>
<dbReference type="AlphaFoldDB" id="A0A315V758"/>
<dbReference type="SMART" id="SM00409">
    <property type="entry name" value="IG"/>
    <property type="match status" value="5"/>
</dbReference>
<evidence type="ECO:0000256" key="4">
    <source>
        <dbReference type="ARBA" id="ARBA00022859"/>
    </source>
</evidence>
<dbReference type="InterPro" id="IPR007110">
    <property type="entry name" value="Ig-like_dom"/>
</dbReference>
<dbReference type="GO" id="GO:0005886">
    <property type="term" value="C:plasma membrane"/>
    <property type="evidence" value="ECO:0007669"/>
    <property type="project" value="UniProtKB-SubCell"/>
</dbReference>
<comment type="subcellular location">
    <subcellularLocation>
        <location evidence="1">Cell membrane</location>
    </subcellularLocation>
</comment>
<evidence type="ECO:0000256" key="3">
    <source>
        <dbReference type="ARBA" id="ARBA00022729"/>
    </source>
</evidence>
<dbReference type="GO" id="GO:0009617">
    <property type="term" value="P:response to bacterium"/>
    <property type="evidence" value="ECO:0007669"/>
    <property type="project" value="TreeGrafter"/>
</dbReference>
<proteinExistence type="predicted"/>
<name>A0A315V758_GAMAF</name>
<dbReference type="CDD" id="cd00099">
    <property type="entry name" value="IgV"/>
    <property type="match status" value="1"/>
</dbReference>
<evidence type="ECO:0000313" key="10">
    <source>
        <dbReference type="EMBL" id="PWA18619.1"/>
    </source>
</evidence>
<dbReference type="EMBL" id="NHOQ01002284">
    <property type="protein sequence ID" value="PWA18619.1"/>
    <property type="molecule type" value="Genomic_DNA"/>
</dbReference>
<dbReference type="SMART" id="SM00408">
    <property type="entry name" value="IGc2"/>
    <property type="match status" value="2"/>
</dbReference>
<feature type="transmembrane region" description="Helical" evidence="8">
    <location>
        <begin position="123"/>
        <end position="143"/>
    </location>
</feature>
<evidence type="ECO:0000256" key="1">
    <source>
        <dbReference type="ARBA" id="ARBA00004236"/>
    </source>
</evidence>
<reference evidence="10 11" key="1">
    <citation type="journal article" date="2018" name="G3 (Bethesda)">
        <title>A High-Quality Reference Genome for the Invasive Mosquitofish Gambusia affinis Using a Chicago Library.</title>
        <authorList>
            <person name="Hoffberg S.L."/>
            <person name="Troendle N.J."/>
            <person name="Glenn T.C."/>
            <person name="Mahmud O."/>
            <person name="Louha S."/>
            <person name="Chalopin D."/>
            <person name="Bennetzen J.L."/>
            <person name="Mauricio R."/>
        </authorList>
    </citation>
    <scope>NUCLEOTIDE SEQUENCE [LARGE SCALE GENOMIC DNA]</scope>
    <source>
        <strain evidence="10">NE01/NJP1002.9</strain>
        <tissue evidence="10">Muscle</tissue>
    </source>
</reference>
<organism evidence="10 11">
    <name type="scientific">Gambusia affinis</name>
    <name type="common">Western mosquitofish</name>
    <name type="synonym">Heterandria affinis</name>
    <dbReference type="NCBI Taxonomy" id="33528"/>
    <lineage>
        <taxon>Eukaryota</taxon>
        <taxon>Metazoa</taxon>
        <taxon>Chordata</taxon>
        <taxon>Craniata</taxon>
        <taxon>Vertebrata</taxon>
        <taxon>Euteleostomi</taxon>
        <taxon>Actinopterygii</taxon>
        <taxon>Neopterygii</taxon>
        <taxon>Teleostei</taxon>
        <taxon>Neoteleostei</taxon>
        <taxon>Acanthomorphata</taxon>
        <taxon>Ovalentaria</taxon>
        <taxon>Atherinomorphae</taxon>
        <taxon>Cyprinodontiformes</taxon>
        <taxon>Poeciliidae</taxon>
        <taxon>Poeciliinae</taxon>
        <taxon>Gambusia</taxon>
    </lineage>
</organism>
<protein>
    <recommendedName>
        <fullName evidence="9">Ig-like domain-containing protein</fullName>
    </recommendedName>
</protein>
<evidence type="ECO:0000256" key="7">
    <source>
        <dbReference type="ARBA" id="ARBA00023180"/>
    </source>
</evidence>
<evidence type="ECO:0000256" key="5">
    <source>
        <dbReference type="ARBA" id="ARBA00023136"/>
    </source>
</evidence>
<dbReference type="PROSITE" id="PS50835">
    <property type="entry name" value="IG_LIKE"/>
    <property type="match status" value="5"/>
</dbReference>
<sequence>NTVVSSNYTVVQTPTISHPVHPGDPVTLQCSVLSSSDNKKCSGDLNLFWIRAGDKSLPNFIYTDGNRENKCEENVDSQQRCVYNFSKTVNASDSTFYCAVATCGEIFFGNGTKLYFATSQDDFVTLVITISCLVISVIINILFCCQIPRSSCKLVKGKEASCSQAKQTTRRESKDFTNEEEHELNYAALRFSGAKRMKGMPKREIETDGNMLVPVKTVALGQPATLKCPLPAGKLNVNEVHWYKQSTGDTLTLIVRLRKHAVPAFAQEFSSSRMIASKNETLIRLTILRTVPEDEGMYHCAIIDWTESVWHGTYLYLKEKAERTSKHTIVEQLTAADSHLPGGSVTLQCSVFSNPDKMCPEDFSVFWFRARSHDSNPHIIYVDGNKHDDCNKRNDSQRRCTFSKNISSIDHDTYYCAVATCGEIIIGKEIKAKVQDTLVPVTTVPLGDPATFTCSLPAEQLNSNELHWYKQNAGQTLKLIVKLRKHAEPDYGPEFSALKVRASKNEDIRSLTILRTVQEDEGMYHCAIIDWTANSWQGTYLLLTGKSENIPTYQIVQESKASTPDHESNSLTLQCSVMSDFNHNACPEDISVFWFKVKSDQSHPNVIYVHGDRNDQCQKKFDFQRRCVFSKNIRASDTGKYYCAVASCGEIFLGTGAKQNQQPGQTKDQQNNALVIIITCLVISVIVNVILMCYRTRKATCKQVK</sequence>
<dbReference type="SMART" id="SM00406">
    <property type="entry name" value="IGv"/>
    <property type="match status" value="4"/>
</dbReference>
<feature type="domain" description="Ig-like" evidence="9">
    <location>
        <begin position="551"/>
        <end position="645"/>
    </location>
</feature>
<evidence type="ECO:0000259" key="9">
    <source>
        <dbReference type="PROSITE" id="PS50835"/>
    </source>
</evidence>
<feature type="domain" description="Ig-like" evidence="9">
    <location>
        <begin position="201"/>
        <end position="302"/>
    </location>
</feature>
<feature type="domain" description="Ig-like" evidence="9">
    <location>
        <begin position="8"/>
        <end position="100"/>
    </location>
</feature>
<keyword evidence="6" id="KW-1015">Disulfide bond</keyword>
<dbReference type="GO" id="GO:0002376">
    <property type="term" value="P:immune system process"/>
    <property type="evidence" value="ECO:0007669"/>
    <property type="project" value="UniProtKB-KW"/>
</dbReference>
<feature type="transmembrane region" description="Helical" evidence="8">
    <location>
        <begin position="673"/>
        <end position="694"/>
    </location>
</feature>
<feature type="domain" description="Ig-like" evidence="9">
    <location>
        <begin position="432"/>
        <end position="544"/>
    </location>
</feature>
<keyword evidence="8" id="KW-1133">Transmembrane helix</keyword>
<keyword evidence="2" id="KW-1003">Cell membrane</keyword>
<dbReference type="Proteomes" id="UP000250572">
    <property type="component" value="Unassembled WGS sequence"/>
</dbReference>
<dbReference type="InterPro" id="IPR013783">
    <property type="entry name" value="Ig-like_fold"/>
</dbReference>
<dbReference type="PANTHER" id="PTHR19433">
    <property type="entry name" value="T-CELL RECEPTOR ALPHA CHAIN V REGION-RELATED"/>
    <property type="match status" value="1"/>
</dbReference>
<keyword evidence="4" id="KW-0391">Immunity</keyword>
<evidence type="ECO:0000256" key="2">
    <source>
        <dbReference type="ARBA" id="ARBA00022475"/>
    </source>
</evidence>
<feature type="non-terminal residue" evidence="10">
    <location>
        <position position="1"/>
    </location>
</feature>
<accession>A0A315V758</accession>